<gene>
    <name evidence="4" type="ORF">D1164_13635</name>
</gene>
<accession>A0A399CZB6</accession>
<name>A0A399CZB6_9BACT</name>
<dbReference type="EMBL" id="QWET01000009">
    <property type="protein sequence ID" value="RIH64677.1"/>
    <property type="molecule type" value="Genomic_DNA"/>
</dbReference>
<dbReference type="Proteomes" id="UP000266441">
    <property type="component" value="Unassembled WGS sequence"/>
</dbReference>
<dbReference type="PANTHER" id="PTHR43479">
    <property type="entry name" value="ACREF/ENVCD OPERON REPRESSOR-RELATED"/>
    <property type="match status" value="1"/>
</dbReference>
<evidence type="ECO:0000256" key="1">
    <source>
        <dbReference type="ARBA" id="ARBA00023125"/>
    </source>
</evidence>
<dbReference type="RefSeq" id="WP_119350549.1">
    <property type="nucleotide sequence ID" value="NZ_QWET01000009.1"/>
</dbReference>
<keyword evidence="1 2" id="KW-0238">DNA-binding</keyword>
<dbReference type="PANTHER" id="PTHR43479:SF11">
    <property type="entry name" value="ACREF_ENVCD OPERON REPRESSOR-RELATED"/>
    <property type="match status" value="1"/>
</dbReference>
<sequence length="200" mass="23363">MNTTKEHIMKTALKLFLQKSFKEVTMKEIVQKTGLSKGAFYHYFPSKQDLFSEIINTYYLKMAAVEYERFDRKSFYGFYHDYVEYIMNEFMALKKLLEDTNDEDDINYLTIAFDAIHIIPDFNLKVEELHVLELTAWAEAVARGRASGELDTVMTDDQIACMFVYSNDGIGLHLIQEGRVKQLGPKMLELWDGFYNEIKA</sequence>
<dbReference type="PRINTS" id="PR00455">
    <property type="entry name" value="HTHTETR"/>
</dbReference>
<dbReference type="SUPFAM" id="SSF46689">
    <property type="entry name" value="Homeodomain-like"/>
    <property type="match status" value="1"/>
</dbReference>
<feature type="DNA-binding region" description="H-T-H motif" evidence="2">
    <location>
        <begin position="25"/>
        <end position="44"/>
    </location>
</feature>
<protein>
    <submittedName>
        <fullName evidence="4">TetR/AcrR family transcriptional regulator</fullName>
    </submittedName>
</protein>
<feature type="domain" description="HTH tetR-type" evidence="3">
    <location>
        <begin position="2"/>
        <end position="62"/>
    </location>
</feature>
<organism evidence="4 5">
    <name type="scientific">Mariniphaga sediminis</name>
    <dbReference type="NCBI Taxonomy" id="1628158"/>
    <lineage>
        <taxon>Bacteria</taxon>
        <taxon>Pseudomonadati</taxon>
        <taxon>Bacteroidota</taxon>
        <taxon>Bacteroidia</taxon>
        <taxon>Marinilabiliales</taxon>
        <taxon>Prolixibacteraceae</taxon>
        <taxon>Mariniphaga</taxon>
    </lineage>
</organism>
<evidence type="ECO:0000313" key="4">
    <source>
        <dbReference type="EMBL" id="RIH64677.1"/>
    </source>
</evidence>
<dbReference type="InterPro" id="IPR023772">
    <property type="entry name" value="DNA-bd_HTH_TetR-type_CS"/>
</dbReference>
<dbReference type="AlphaFoldDB" id="A0A399CZB6"/>
<dbReference type="PROSITE" id="PS01081">
    <property type="entry name" value="HTH_TETR_1"/>
    <property type="match status" value="1"/>
</dbReference>
<dbReference type="InterPro" id="IPR050624">
    <property type="entry name" value="HTH-type_Tx_Regulator"/>
</dbReference>
<keyword evidence="5" id="KW-1185">Reference proteome</keyword>
<proteinExistence type="predicted"/>
<comment type="caution">
    <text evidence="4">The sequence shown here is derived from an EMBL/GenBank/DDBJ whole genome shotgun (WGS) entry which is preliminary data.</text>
</comment>
<dbReference type="InterPro" id="IPR001647">
    <property type="entry name" value="HTH_TetR"/>
</dbReference>
<reference evidence="4 5" key="1">
    <citation type="journal article" date="2015" name="Int. J. Syst. Evol. Microbiol.">
        <title>Mariniphaga sediminis sp. nov., isolated from coastal sediment.</title>
        <authorList>
            <person name="Wang F.Q."/>
            <person name="Shen Q.Y."/>
            <person name="Chen G.J."/>
            <person name="Du Z.J."/>
        </authorList>
    </citation>
    <scope>NUCLEOTIDE SEQUENCE [LARGE SCALE GENOMIC DNA]</scope>
    <source>
        <strain evidence="4 5">SY21</strain>
    </source>
</reference>
<dbReference type="OrthoDB" id="6430772at2"/>
<dbReference type="GO" id="GO:0003677">
    <property type="term" value="F:DNA binding"/>
    <property type="evidence" value="ECO:0007669"/>
    <property type="project" value="UniProtKB-UniRule"/>
</dbReference>
<evidence type="ECO:0000259" key="3">
    <source>
        <dbReference type="PROSITE" id="PS50977"/>
    </source>
</evidence>
<dbReference type="PROSITE" id="PS50977">
    <property type="entry name" value="HTH_TETR_2"/>
    <property type="match status" value="1"/>
</dbReference>
<dbReference type="InterPro" id="IPR009057">
    <property type="entry name" value="Homeodomain-like_sf"/>
</dbReference>
<evidence type="ECO:0000313" key="5">
    <source>
        <dbReference type="Proteomes" id="UP000266441"/>
    </source>
</evidence>
<evidence type="ECO:0000256" key="2">
    <source>
        <dbReference type="PROSITE-ProRule" id="PRU00335"/>
    </source>
</evidence>
<dbReference type="Pfam" id="PF00440">
    <property type="entry name" value="TetR_N"/>
    <property type="match status" value="1"/>
</dbReference>
<dbReference type="Gene3D" id="1.10.357.10">
    <property type="entry name" value="Tetracycline Repressor, domain 2"/>
    <property type="match status" value="1"/>
</dbReference>